<evidence type="ECO:0000259" key="6">
    <source>
        <dbReference type="PROSITE" id="PS50222"/>
    </source>
</evidence>
<dbReference type="CDD" id="cd00051">
    <property type="entry name" value="EFh"/>
    <property type="match status" value="2"/>
</dbReference>
<dbReference type="FunFam" id="1.10.238.10:FF:000077">
    <property type="entry name" value="Centrin 1"/>
    <property type="match status" value="1"/>
</dbReference>
<evidence type="ECO:0000256" key="1">
    <source>
        <dbReference type="ARBA" id="ARBA00005253"/>
    </source>
</evidence>
<feature type="region of interest" description="Disordered" evidence="5">
    <location>
        <begin position="1"/>
        <end position="25"/>
    </location>
</feature>
<feature type="domain" description="EF-hand" evidence="6">
    <location>
        <begin position="99"/>
        <end position="134"/>
    </location>
</feature>
<keyword evidence="4" id="KW-0106">Calcium</keyword>
<accession>A0AAV1FEE3</accession>
<dbReference type="PROSITE" id="PS00039">
    <property type="entry name" value="DEAD_ATP_HELICASE"/>
    <property type="match status" value="1"/>
</dbReference>
<feature type="domain" description="EF-hand" evidence="6">
    <location>
        <begin position="26"/>
        <end position="61"/>
    </location>
</feature>
<dbReference type="FunFam" id="1.10.238.10:FF:000070">
    <property type="entry name" value="Centrin-1"/>
    <property type="match status" value="1"/>
</dbReference>
<dbReference type="GO" id="GO:0005509">
    <property type="term" value="F:calcium ion binding"/>
    <property type="evidence" value="ECO:0007669"/>
    <property type="project" value="InterPro"/>
</dbReference>
<dbReference type="InterPro" id="IPR000629">
    <property type="entry name" value="RNA-helicase_DEAD-box_CS"/>
</dbReference>
<dbReference type="InterPro" id="IPR002048">
    <property type="entry name" value="EF_hand_dom"/>
</dbReference>
<evidence type="ECO:0000256" key="3">
    <source>
        <dbReference type="ARBA" id="ARBA00022737"/>
    </source>
</evidence>
<organism evidence="7 8">
    <name type="scientific">Xyrichtys novacula</name>
    <name type="common">Pearly razorfish</name>
    <name type="synonym">Hemipteronotus novacula</name>
    <dbReference type="NCBI Taxonomy" id="13765"/>
    <lineage>
        <taxon>Eukaryota</taxon>
        <taxon>Metazoa</taxon>
        <taxon>Chordata</taxon>
        <taxon>Craniata</taxon>
        <taxon>Vertebrata</taxon>
        <taxon>Euteleostomi</taxon>
        <taxon>Actinopterygii</taxon>
        <taxon>Neopterygii</taxon>
        <taxon>Teleostei</taxon>
        <taxon>Neoteleostei</taxon>
        <taxon>Acanthomorphata</taxon>
        <taxon>Eupercaria</taxon>
        <taxon>Labriformes</taxon>
        <taxon>Labridae</taxon>
        <taxon>Xyrichtys</taxon>
    </lineage>
</organism>
<evidence type="ECO:0000256" key="5">
    <source>
        <dbReference type="SAM" id="MobiDB-lite"/>
    </source>
</evidence>
<proteinExistence type="inferred from homology"/>
<sequence length="170" mass="19437">MASGYRKPPPSASQRKKAAQKELTEEQKQEIKEAFDLFDTDGTGTIDVKELKVAMRALGFEPKKEEIKQMIADIDKEGSGTIEFSTFFNMMAPKMAEKDYKEEILKAFRLFDDDCTGKISFKNLKRVAKELGENLTDVELQEMIDEADRDGDGEVDEQEFLTIMKKTKLY</sequence>
<evidence type="ECO:0000313" key="8">
    <source>
        <dbReference type="Proteomes" id="UP001178508"/>
    </source>
</evidence>
<dbReference type="EMBL" id="OY660869">
    <property type="protein sequence ID" value="CAJ1059144.1"/>
    <property type="molecule type" value="Genomic_DNA"/>
</dbReference>
<dbReference type="Gene3D" id="1.10.238.10">
    <property type="entry name" value="EF-hand"/>
    <property type="match status" value="3"/>
</dbReference>
<dbReference type="GO" id="GO:0016460">
    <property type="term" value="C:myosin II complex"/>
    <property type="evidence" value="ECO:0007669"/>
    <property type="project" value="TreeGrafter"/>
</dbReference>
<evidence type="ECO:0000256" key="2">
    <source>
        <dbReference type="ARBA" id="ARBA00022723"/>
    </source>
</evidence>
<dbReference type="PROSITE" id="PS00018">
    <property type="entry name" value="EF_HAND_1"/>
    <property type="match status" value="2"/>
</dbReference>
<dbReference type="PANTHER" id="PTHR23048:SF59">
    <property type="entry name" value="EF-HAND SUPERFAMILY PROTEIN"/>
    <property type="match status" value="1"/>
</dbReference>
<dbReference type="InterPro" id="IPR050230">
    <property type="entry name" value="CALM/Myosin/TropC-like"/>
</dbReference>
<keyword evidence="3" id="KW-0677">Repeat</keyword>
<evidence type="ECO:0000313" key="7">
    <source>
        <dbReference type="EMBL" id="CAJ1059144.1"/>
    </source>
</evidence>
<evidence type="ECO:0000256" key="4">
    <source>
        <dbReference type="ARBA" id="ARBA00022837"/>
    </source>
</evidence>
<dbReference type="InterPro" id="IPR011992">
    <property type="entry name" value="EF-hand-dom_pair"/>
</dbReference>
<dbReference type="Proteomes" id="UP001178508">
    <property type="component" value="Chromosome 6"/>
</dbReference>
<dbReference type="InterPro" id="IPR018247">
    <property type="entry name" value="EF_Hand_1_Ca_BS"/>
</dbReference>
<protein>
    <submittedName>
        <fullName evidence="7">Caltractin</fullName>
    </submittedName>
</protein>
<gene>
    <name evidence="7" type="ORF">XNOV1_A014093</name>
</gene>
<dbReference type="Pfam" id="PF13499">
    <property type="entry name" value="EF-hand_7"/>
    <property type="match status" value="2"/>
</dbReference>
<name>A0AAV1FEE3_XYRNO</name>
<comment type="similarity">
    <text evidence="1">Belongs to the centrin family.</text>
</comment>
<feature type="domain" description="EF-hand" evidence="6">
    <location>
        <begin position="135"/>
        <end position="170"/>
    </location>
</feature>
<feature type="domain" description="EF-hand" evidence="6">
    <location>
        <begin position="62"/>
        <end position="97"/>
    </location>
</feature>
<dbReference type="PROSITE" id="PS50222">
    <property type="entry name" value="EF_HAND_2"/>
    <property type="match status" value="4"/>
</dbReference>
<keyword evidence="2" id="KW-0479">Metal-binding</keyword>
<keyword evidence="8" id="KW-1185">Reference proteome</keyword>
<dbReference type="SUPFAM" id="SSF47473">
    <property type="entry name" value="EF-hand"/>
    <property type="match status" value="1"/>
</dbReference>
<dbReference type="PANTHER" id="PTHR23048">
    <property type="entry name" value="MYOSIN LIGHT CHAIN 1, 3"/>
    <property type="match status" value="1"/>
</dbReference>
<dbReference type="SMART" id="SM00054">
    <property type="entry name" value="EFh"/>
    <property type="match status" value="4"/>
</dbReference>
<reference evidence="7" key="1">
    <citation type="submission" date="2023-08" db="EMBL/GenBank/DDBJ databases">
        <authorList>
            <person name="Alioto T."/>
            <person name="Alioto T."/>
            <person name="Gomez Garrido J."/>
        </authorList>
    </citation>
    <scope>NUCLEOTIDE SEQUENCE</scope>
</reference>
<dbReference type="AlphaFoldDB" id="A0AAV1FEE3"/>
<dbReference type="GO" id="GO:0005815">
    <property type="term" value="C:microtubule organizing center"/>
    <property type="evidence" value="ECO:0007669"/>
    <property type="project" value="UniProtKB-ARBA"/>
</dbReference>